<dbReference type="HOGENOM" id="CLU_1304992_0_0_1"/>
<evidence type="ECO:0000256" key="1">
    <source>
        <dbReference type="SAM" id="Phobius"/>
    </source>
</evidence>
<reference evidence="2 3" key="1">
    <citation type="submission" date="2014-04" db="EMBL/GenBank/DDBJ databases">
        <title>Evolutionary Origins and Diversification of the Mycorrhizal Mutualists.</title>
        <authorList>
            <consortium name="DOE Joint Genome Institute"/>
            <consortium name="Mycorrhizal Genomics Consortium"/>
            <person name="Kohler A."/>
            <person name="Kuo A."/>
            <person name="Nagy L.G."/>
            <person name="Floudas D."/>
            <person name="Copeland A."/>
            <person name="Barry K.W."/>
            <person name="Cichocki N."/>
            <person name="Veneault-Fourrey C."/>
            <person name="LaButti K."/>
            <person name="Lindquist E.A."/>
            <person name="Lipzen A."/>
            <person name="Lundell T."/>
            <person name="Morin E."/>
            <person name="Murat C."/>
            <person name="Riley R."/>
            <person name="Ohm R."/>
            <person name="Sun H."/>
            <person name="Tunlid A."/>
            <person name="Henrissat B."/>
            <person name="Grigoriev I.V."/>
            <person name="Hibbett D.S."/>
            <person name="Martin F."/>
        </authorList>
    </citation>
    <scope>NUCLEOTIDE SEQUENCE [LARGE SCALE GENOMIC DNA]</scope>
    <source>
        <strain evidence="2 3">FD-317 M1</strain>
    </source>
</reference>
<protein>
    <submittedName>
        <fullName evidence="2">Uncharacterized protein</fullName>
    </submittedName>
</protein>
<keyword evidence="3" id="KW-1185">Reference proteome</keyword>
<sequence length="211" mass="23533">MITQAPEYFCISLQAFQSVSSQSMLLILHLILMLRVLALYHRSRFIGASLLLLIIARFAGVTVGVLRGVARTPSPLKFSGPCLIEVVPGTSAVENPFLPFVFGELITQVILHGLAWKRTIWDLRVLASRPPWFSVLNRDNLNVFIGIAVAMIAMTVSAVKKLGMANVFIFPLWITFLSSAETRIILNLHTLPPSDFRILNQNYAVMTLNRI</sequence>
<keyword evidence="1" id="KW-0472">Membrane</keyword>
<feature type="transmembrane region" description="Helical" evidence="1">
    <location>
        <begin position="141"/>
        <end position="159"/>
    </location>
</feature>
<dbReference type="EMBL" id="KN834787">
    <property type="protein sequence ID" value="KIK58044.1"/>
    <property type="molecule type" value="Genomic_DNA"/>
</dbReference>
<dbReference type="OrthoDB" id="3020506at2759"/>
<keyword evidence="1" id="KW-1133">Transmembrane helix</keyword>
<evidence type="ECO:0000313" key="2">
    <source>
        <dbReference type="EMBL" id="KIK58044.1"/>
    </source>
</evidence>
<accession>A0A0D0C6C3</accession>
<feature type="transmembrane region" description="Helical" evidence="1">
    <location>
        <begin position="166"/>
        <end position="186"/>
    </location>
</feature>
<feature type="transmembrane region" description="Helical" evidence="1">
    <location>
        <begin position="20"/>
        <end position="38"/>
    </location>
</feature>
<dbReference type="Proteomes" id="UP000053593">
    <property type="component" value="Unassembled WGS sequence"/>
</dbReference>
<evidence type="ECO:0000313" key="3">
    <source>
        <dbReference type="Proteomes" id="UP000053593"/>
    </source>
</evidence>
<dbReference type="AlphaFoldDB" id="A0A0D0C6C3"/>
<keyword evidence="1" id="KW-0812">Transmembrane</keyword>
<organism evidence="2 3">
    <name type="scientific">Collybiopsis luxurians FD-317 M1</name>
    <dbReference type="NCBI Taxonomy" id="944289"/>
    <lineage>
        <taxon>Eukaryota</taxon>
        <taxon>Fungi</taxon>
        <taxon>Dikarya</taxon>
        <taxon>Basidiomycota</taxon>
        <taxon>Agaricomycotina</taxon>
        <taxon>Agaricomycetes</taxon>
        <taxon>Agaricomycetidae</taxon>
        <taxon>Agaricales</taxon>
        <taxon>Marasmiineae</taxon>
        <taxon>Omphalotaceae</taxon>
        <taxon>Collybiopsis</taxon>
        <taxon>Collybiopsis luxurians</taxon>
    </lineage>
</organism>
<gene>
    <name evidence="2" type="ORF">GYMLUDRAFT_704791</name>
</gene>
<name>A0A0D0C6C3_9AGAR</name>
<proteinExistence type="predicted"/>
<feature type="transmembrane region" description="Helical" evidence="1">
    <location>
        <begin position="50"/>
        <end position="70"/>
    </location>
</feature>